<dbReference type="EMBL" id="BLLF01001496">
    <property type="protein sequence ID" value="GFH19644.1"/>
    <property type="molecule type" value="Genomic_DNA"/>
</dbReference>
<reference evidence="2 3" key="1">
    <citation type="submission" date="2020-02" db="EMBL/GenBank/DDBJ databases">
        <title>Draft genome sequence of Haematococcus lacustris strain NIES-144.</title>
        <authorList>
            <person name="Morimoto D."/>
            <person name="Nakagawa S."/>
            <person name="Yoshida T."/>
            <person name="Sawayama S."/>
        </authorList>
    </citation>
    <scope>NUCLEOTIDE SEQUENCE [LARGE SCALE GENOMIC DNA]</scope>
    <source>
        <strain evidence="2 3">NIES-144</strain>
    </source>
</reference>
<gene>
    <name evidence="2" type="ORF">HaLaN_16618</name>
</gene>
<evidence type="ECO:0000256" key="1">
    <source>
        <dbReference type="SAM" id="MobiDB-lite"/>
    </source>
</evidence>
<dbReference type="Proteomes" id="UP000485058">
    <property type="component" value="Unassembled WGS sequence"/>
</dbReference>
<feature type="compositionally biased region" description="Gly residues" evidence="1">
    <location>
        <begin position="129"/>
        <end position="138"/>
    </location>
</feature>
<proteinExistence type="predicted"/>
<comment type="caution">
    <text evidence="2">The sequence shown here is derived from an EMBL/GenBank/DDBJ whole genome shotgun (WGS) entry which is preliminary data.</text>
</comment>
<organism evidence="2 3">
    <name type="scientific">Haematococcus lacustris</name>
    <name type="common">Green alga</name>
    <name type="synonym">Haematococcus pluvialis</name>
    <dbReference type="NCBI Taxonomy" id="44745"/>
    <lineage>
        <taxon>Eukaryota</taxon>
        <taxon>Viridiplantae</taxon>
        <taxon>Chlorophyta</taxon>
        <taxon>core chlorophytes</taxon>
        <taxon>Chlorophyceae</taxon>
        <taxon>CS clade</taxon>
        <taxon>Chlamydomonadales</taxon>
        <taxon>Haematococcaceae</taxon>
        <taxon>Haematococcus</taxon>
    </lineage>
</organism>
<dbReference type="AlphaFoldDB" id="A0A699ZLG0"/>
<protein>
    <submittedName>
        <fullName evidence="2">Uncharacterized protein</fullName>
    </submittedName>
</protein>
<keyword evidence="3" id="KW-1185">Reference proteome</keyword>
<sequence length="169" mass="17603">MGSHVKVGWEESERAEFGKALKASLLVQTPLQAQATLFTELQKKVDRIAARDVSGEELLGRLRLCEDALSAINHEKLSPFNQQQILQRLDTVEAQAAATQASVTAFLGSSEGQPAAEASTEVPDRPGSGRLGAGGGCGQAESGAAWGRAGKAPLCNEQASNAQGGTAPY</sequence>
<evidence type="ECO:0000313" key="3">
    <source>
        <dbReference type="Proteomes" id="UP000485058"/>
    </source>
</evidence>
<feature type="region of interest" description="Disordered" evidence="1">
    <location>
        <begin position="108"/>
        <end position="144"/>
    </location>
</feature>
<evidence type="ECO:0000313" key="2">
    <source>
        <dbReference type="EMBL" id="GFH19644.1"/>
    </source>
</evidence>
<accession>A0A699ZLG0</accession>
<name>A0A699ZLG0_HAELA</name>